<feature type="domain" description="RRM" evidence="4">
    <location>
        <begin position="98"/>
        <end position="175"/>
    </location>
</feature>
<name>A0A7S4T585_9STRA</name>
<protein>
    <recommendedName>
        <fullName evidence="4">RRM domain-containing protein</fullName>
    </recommendedName>
</protein>
<dbReference type="PANTHER" id="PTHR23236">
    <property type="entry name" value="EUKARYOTIC TRANSLATION INITIATION FACTOR 4B/4H"/>
    <property type="match status" value="1"/>
</dbReference>
<dbReference type="InterPro" id="IPR035979">
    <property type="entry name" value="RBD_domain_sf"/>
</dbReference>
<accession>A0A7S4T585</accession>
<feature type="region of interest" description="Disordered" evidence="3">
    <location>
        <begin position="1"/>
        <end position="93"/>
    </location>
</feature>
<proteinExistence type="predicted"/>
<dbReference type="Gene3D" id="3.30.70.330">
    <property type="match status" value="3"/>
</dbReference>
<dbReference type="InterPro" id="IPR012677">
    <property type="entry name" value="Nucleotide-bd_a/b_plait_sf"/>
</dbReference>
<dbReference type="PANTHER" id="PTHR23236:SF11">
    <property type="entry name" value="EUKARYOTIC TRANSLATION INITIATION FACTOR 4H"/>
    <property type="match status" value="1"/>
</dbReference>
<sequence length="372" mass="41650">MGAKTPKSEKKMKKVKKAEEEIKKNNSDSDDNVKKEKRSDEKKAAKKLKKEAKKEKSPKRKRTADEQAEKEEESADQTLEEKENATLNEDSEKPEGCKTIFVGNLSFDIDEGTLGDTFKDCGKIISLRFVEDKKTGNFKGCVFIEFEETESTDKAMKLVGKEIMGRSLTVEYEGGKKKRIPSEKPEGCKTVFVGNLSFDIDENTLRDAFKVCGKIMSIRFVKDKKTGDFKGFGFIDFKNTESTDQALQLADTDIKGRSIIVEYVGDKKKDTKKPEGCKTAFVGNLSHDIDEDTLRDAFKDCGAIASVRLVKDRESGKSKGFGFIEFEDTESTDKALKMVGTEIMGRALRVDYSGVKGTGKGGSRRRSKKRKM</sequence>
<dbReference type="AlphaFoldDB" id="A0A7S4T585"/>
<evidence type="ECO:0000313" key="5">
    <source>
        <dbReference type="EMBL" id="CAE4665639.1"/>
    </source>
</evidence>
<dbReference type="Pfam" id="PF00076">
    <property type="entry name" value="RRM_1"/>
    <property type="match status" value="3"/>
</dbReference>
<dbReference type="SUPFAM" id="SSF54928">
    <property type="entry name" value="RNA-binding domain, RBD"/>
    <property type="match status" value="3"/>
</dbReference>
<feature type="compositionally biased region" description="Basic and acidic residues" evidence="3">
    <location>
        <begin position="79"/>
        <end position="93"/>
    </location>
</feature>
<feature type="domain" description="RRM" evidence="4">
    <location>
        <begin position="278"/>
        <end position="355"/>
    </location>
</feature>
<evidence type="ECO:0000256" key="2">
    <source>
        <dbReference type="PROSITE-ProRule" id="PRU00176"/>
    </source>
</evidence>
<keyword evidence="1 2" id="KW-0694">RNA-binding</keyword>
<dbReference type="InterPro" id="IPR000504">
    <property type="entry name" value="RRM_dom"/>
</dbReference>
<organism evidence="5">
    <name type="scientific">Ditylum brightwellii</name>
    <dbReference type="NCBI Taxonomy" id="49249"/>
    <lineage>
        <taxon>Eukaryota</taxon>
        <taxon>Sar</taxon>
        <taxon>Stramenopiles</taxon>
        <taxon>Ochrophyta</taxon>
        <taxon>Bacillariophyta</taxon>
        <taxon>Mediophyceae</taxon>
        <taxon>Lithodesmiophycidae</taxon>
        <taxon>Lithodesmiales</taxon>
        <taxon>Lithodesmiaceae</taxon>
        <taxon>Ditylum</taxon>
    </lineage>
</organism>
<dbReference type="EMBL" id="HBNS01059522">
    <property type="protein sequence ID" value="CAE4665639.1"/>
    <property type="molecule type" value="Transcribed_RNA"/>
</dbReference>
<dbReference type="SMART" id="SM00360">
    <property type="entry name" value="RRM"/>
    <property type="match status" value="3"/>
</dbReference>
<feature type="region of interest" description="Disordered" evidence="3">
    <location>
        <begin position="353"/>
        <end position="372"/>
    </location>
</feature>
<feature type="compositionally biased region" description="Acidic residues" evidence="3">
    <location>
        <begin position="66"/>
        <end position="75"/>
    </location>
</feature>
<evidence type="ECO:0000259" key="4">
    <source>
        <dbReference type="PROSITE" id="PS50102"/>
    </source>
</evidence>
<feature type="compositionally biased region" description="Basic residues" evidence="3">
    <location>
        <begin position="362"/>
        <end position="372"/>
    </location>
</feature>
<evidence type="ECO:0000256" key="3">
    <source>
        <dbReference type="SAM" id="MobiDB-lite"/>
    </source>
</evidence>
<dbReference type="PROSITE" id="PS50102">
    <property type="entry name" value="RRM"/>
    <property type="match status" value="3"/>
</dbReference>
<reference evidence="5" key="1">
    <citation type="submission" date="2021-01" db="EMBL/GenBank/DDBJ databases">
        <authorList>
            <person name="Corre E."/>
            <person name="Pelletier E."/>
            <person name="Niang G."/>
            <person name="Scheremetjew M."/>
            <person name="Finn R."/>
            <person name="Kale V."/>
            <person name="Holt S."/>
            <person name="Cochrane G."/>
            <person name="Meng A."/>
            <person name="Brown T."/>
            <person name="Cohen L."/>
        </authorList>
    </citation>
    <scope>NUCLEOTIDE SEQUENCE</scope>
    <source>
        <strain evidence="5">GSO104</strain>
    </source>
</reference>
<dbReference type="GO" id="GO:0003723">
    <property type="term" value="F:RNA binding"/>
    <property type="evidence" value="ECO:0007669"/>
    <property type="project" value="UniProtKB-UniRule"/>
</dbReference>
<feature type="compositionally biased region" description="Basic and acidic residues" evidence="3">
    <location>
        <begin position="17"/>
        <end position="43"/>
    </location>
</feature>
<feature type="domain" description="RRM" evidence="4">
    <location>
        <begin position="189"/>
        <end position="266"/>
    </location>
</feature>
<evidence type="ECO:0000256" key="1">
    <source>
        <dbReference type="ARBA" id="ARBA00022884"/>
    </source>
</evidence>
<feature type="compositionally biased region" description="Basic residues" evidence="3">
    <location>
        <begin position="44"/>
        <end position="62"/>
    </location>
</feature>
<gene>
    <name evidence="5" type="ORF">DBRI00130_LOCUS42803</name>
</gene>